<protein>
    <submittedName>
        <fullName evidence="1">Uncharacterized protein</fullName>
    </submittedName>
</protein>
<accession>I3YJK8</accession>
<sequence>MKRFLKYWTIRLLGREFVALPKTCKLVGLWWCLALVLVCGWADTNPLWSHLLTVGNFVASCVALRKIECVK</sequence>
<dbReference type="RefSeq" id="WP_014774860.1">
    <property type="nucleotide sequence ID" value="NC_018011.1"/>
</dbReference>
<dbReference type="EMBL" id="CP003274">
    <property type="protein sequence ID" value="AFL77176.1"/>
    <property type="molecule type" value="Genomic_DNA"/>
</dbReference>
<organism evidence="1 2">
    <name type="scientific">Alistipes finegoldii (strain DSM 17242 / JCM 16770 / CCUG 46020 / CIP 107999 / KCTC 15236 / AHN 2437)</name>
    <dbReference type="NCBI Taxonomy" id="679935"/>
    <lineage>
        <taxon>Bacteria</taxon>
        <taxon>Pseudomonadati</taxon>
        <taxon>Bacteroidota</taxon>
        <taxon>Bacteroidia</taxon>
        <taxon>Bacteroidales</taxon>
        <taxon>Rikenellaceae</taxon>
        <taxon>Alistipes</taxon>
    </lineage>
</organism>
<dbReference type="AlphaFoldDB" id="I3YJK8"/>
<evidence type="ECO:0000313" key="2">
    <source>
        <dbReference type="Proteomes" id="UP000006052"/>
    </source>
</evidence>
<dbReference type="KEGG" id="afd:Alfi_0803"/>
<proteinExistence type="predicted"/>
<name>I3YJK8_ALIFI</name>
<dbReference type="PATRIC" id="fig|679935.3.peg.745"/>
<evidence type="ECO:0000313" key="1">
    <source>
        <dbReference type="EMBL" id="AFL77176.1"/>
    </source>
</evidence>
<dbReference type="HOGENOM" id="CLU_2731016_0_0_10"/>
<reference evidence="2" key="1">
    <citation type="journal article" date="2013" name="Stand. Genomic Sci.">
        <title>Complete genome sequence of the bile-resistant pigment-producing anaerobe Alistipes finegoldii type strain (AHN2437(T)).</title>
        <authorList>
            <person name="Mavromatis K."/>
            <person name="Stackebrandt E."/>
            <person name="Munk C."/>
            <person name="Lapidus A."/>
            <person name="Nolan M."/>
            <person name="Lucas S."/>
            <person name="Hammon N."/>
            <person name="Deshpande S."/>
            <person name="Cheng J.F."/>
            <person name="Tapia R."/>
            <person name="Goodwin L.A."/>
            <person name="Pitluck S."/>
            <person name="Liolios K."/>
            <person name="Pagani I."/>
            <person name="Ivanova N."/>
            <person name="Mikhailova N."/>
            <person name="Huntemann M."/>
            <person name="Pati A."/>
            <person name="Chen A."/>
            <person name="Palaniappan K."/>
            <person name="Land M."/>
            <person name="Hauser L."/>
            <person name="Rohde M."/>
            <person name="Gronow S."/>
            <person name="Goker M."/>
            <person name="Detter J.C."/>
            <person name="Bristow J."/>
            <person name="Eisen J.A."/>
            <person name="Markowitz V."/>
            <person name="Hugenholtz P."/>
            <person name="Kyrpides N.C."/>
            <person name="Klenk H.P."/>
            <person name="Woyke T."/>
        </authorList>
    </citation>
    <scope>NUCLEOTIDE SEQUENCE</scope>
    <source>
        <strain evidence="2">DSM 17242 / JCM 16770 / AHN 2437 / CCUG 46020 / CIP 107999</strain>
    </source>
</reference>
<dbReference type="STRING" id="679935.Alfi_0803"/>
<dbReference type="Proteomes" id="UP000006052">
    <property type="component" value="Chromosome"/>
</dbReference>
<gene>
    <name evidence="1" type="ordered locus">Alfi_0803</name>
</gene>